<dbReference type="GO" id="GO:0003700">
    <property type="term" value="F:DNA-binding transcription factor activity"/>
    <property type="evidence" value="ECO:0007669"/>
    <property type="project" value="InterPro"/>
</dbReference>
<keyword evidence="3" id="KW-0804">Transcription</keyword>
<dbReference type="SUPFAM" id="SSF48008">
    <property type="entry name" value="GntR ligand-binding domain-like"/>
    <property type="match status" value="1"/>
</dbReference>
<accession>A0AA45W477</accession>
<evidence type="ECO:0000313" key="6">
    <source>
        <dbReference type="EMBL" id="WCR03967.1"/>
    </source>
</evidence>
<dbReference type="InterPro" id="IPR008920">
    <property type="entry name" value="TF_FadR/GntR_C"/>
</dbReference>
<dbReference type="SUPFAM" id="SSF46785">
    <property type="entry name" value="Winged helix' DNA-binding domain"/>
    <property type="match status" value="1"/>
</dbReference>
<dbReference type="RefSeq" id="WP_076525552.1">
    <property type="nucleotide sequence ID" value="NZ_CP067140.1"/>
</dbReference>
<dbReference type="Gene3D" id="1.20.120.530">
    <property type="entry name" value="GntR ligand-binding domain-like"/>
    <property type="match status" value="1"/>
</dbReference>
<dbReference type="CDD" id="cd07377">
    <property type="entry name" value="WHTH_GntR"/>
    <property type="match status" value="1"/>
</dbReference>
<dbReference type="InterPro" id="IPR036388">
    <property type="entry name" value="WH-like_DNA-bd_sf"/>
</dbReference>
<proteinExistence type="predicted"/>
<evidence type="ECO:0000313" key="5">
    <source>
        <dbReference type="EMBL" id="SIS83228.1"/>
    </source>
</evidence>
<evidence type="ECO:0000256" key="3">
    <source>
        <dbReference type="ARBA" id="ARBA00023163"/>
    </source>
</evidence>
<dbReference type="PANTHER" id="PTHR43537:SF5">
    <property type="entry name" value="UXU OPERON TRANSCRIPTIONAL REGULATOR"/>
    <property type="match status" value="1"/>
</dbReference>
<feature type="domain" description="HTH gntR-type" evidence="4">
    <location>
        <begin position="15"/>
        <end position="82"/>
    </location>
</feature>
<evidence type="ECO:0000313" key="8">
    <source>
        <dbReference type="Proteomes" id="UP001215549"/>
    </source>
</evidence>
<sequence>MSTNHIPRSARLTRSSLSERAAVSLRKLILRNTLPPGSPVTEREISDQLGISRTPAREAIRTLVGEGLIVVSDTGRLTIANPDLEAIINLVQVLRVLEGLASELAAKNASDSELNSIEQSHIKMADAVADSSDFKYFDANIAFHRAIVAASHNPALVQAHKFIDDQLYQARFRSSRKQGRREIAIEEHGRIAAALLARDSDEARSAMTHHLTTTIHNLHAIEKETKSES</sequence>
<evidence type="ECO:0000256" key="2">
    <source>
        <dbReference type="ARBA" id="ARBA00023125"/>
    </source>
</evidence>
<dbReference type="Pfam" id="PF00392">
    <property type="entry name" value="GntR"/>
    <property type="match status" value="1"/>
</dbReference>
<protein>
    <submittedName>
        <fullName evidence="6">GntR family transcriptional regulator</fullName>
    </submittedName>
    <submittedName>
        <fullName evidence="5">Transcriptional regulator, GntR family</fullName>
    </submittedName>
</protein>
<dbReference type="Proteomes" id="UP000186216">
    <property type="component" value="Unassembled WGS sequence"/>
</dbReference>
<dbReference type="GO" id="GO:0003677">
    <property type="term" value="F:DNA binding"/>
    <property type="evidence" value="ECO:0007669"/>
    <property type="project" value="UniProtKB-KW"/>
</dbReference>
<dbReference type="SMART" id="SM00895">
    <property type="entry name" value="FCD"/>
    <property type="match status" value="1"/>
</dbReference>
<dbReference type="InterPro" id="IPR011711">
    <property type="entry name" value="GntR_C"/>
</dbReference>
<evidence type="ECO:0000259" key="4">
    <source>
        <dbReference type="PROSITE" id="PS50949"/>
    </source>
</evidence>
<dbReference type="SMART" id="SM00345">
    <property type="entry name" value="HTH_GNTR"/>
    <property type="match status" value="1"/>
</dbReference>
<organism evidence="5 7">
    <name type="scientific">Paracoccus saliphilus</name>
    <dbReference type="NCBI Taxonomy" id="405559"/>
    <lineage>
        <taxon>Bacteria</taxon>
        <taxon>Pseudomonadati</taxon>
        <taxon>Pseudomonadota</taxon>
        <taxon>Alphaproteobacteria</taxon>
        <taxon>Rhodobacterales</taxon>
        <taxon>Paracoccaceae</taxon>
        <taxon>Paracoccus</taxon>
    </lineage>
</organism>
<dbReference type="PANTHER" id="PTHR43537">
    <property type="entry name" value="TRANSCRIPTIONAL REGULATOR, GNTR FAMILY"/>
    <property type="match status" value="1"/>
</dbReference>
<dbReference type="InterPro" id="IPR036390">
    <property type="entry name" value="WH_DNA-bd_sf"/>
</dbReference>
<gene>
    <name evidence="6" type="ORF">JHX88_04215</name>
    <name evidence="5" type="ORF">SAMN05421772_10619</name>
</gene>
<dbReference type="PROSITE" id="PS50949">
    <property type="entry name" value="HTH_GNTR"/>
    <property type="match status" value="1"/>
</dbReference>
<reference evidence="6 8" key="2">
    <citation type="submission" date="2021-01" db="EMBL/GenBank/DDBJ databases">
        <title>Biogeographic distribution of Paracoccus.</title>
        <authorList>
            <person name="Hollensteiner J."/>
            <person name="Leineberger J."/>
            <person name="Brinkhoff T."/>
            <person name="Daniel R."/>
        </authorList>
    </citation>
    <scope>NUCLEOTIDE SEQUENCE [LARGE SCALE GENOMIC DNA]</scope>
    <source>
        <strain evidence="6 8">DSM 18447</strain>
    </source>
</reference>
<keyword evidence="8" id="KW-1185">Reference proteome</keyword>
<reference evidence="5 7" key="1">
    <citation type="submission" date="2017-01" db="EMBL/GenBank/DDBJ databases">
        <authorList>
            <person name="Varghese N."/>
            <person name="Submissions S."/>
        </authorList>
    </citation>
    <scope>NUCLEOTIDE SEQUENCE [LARGE SCALE GENOMIC DNA]</scope>
    <source>
        <strain evidence="5 7">DSM 18447</strain>
    </source>
</reference>
<keyword evidence="1" id="KW-0805">Transcription regulation</keyword>
<dbReference type="Pfam" id="PF07729">
    <property type="entry name" value="FCD"/>
    <property type="match status" value="1"/>
</dbReference>
<name>A0AA45W477_9RHOB</name>
<dbReference type="PRINTS" id="PR00035">
    <property type="entry name" value="HTHGNTR"/>
</dbReference>
<dbReference type="Gene3D" id="1.10.10.10">
    <property type="entry name" value="Winged helix-like DNA-binding domain superfamily/Winged helix DNA-binding domain"/>
    <property type="match status" value="1"/>
</dbReference>
<dbReference type="Proteomes" id="UP001215549">
    <property type="component" value="Chromosome"/>
</dbReference>
<dbReference type="EMBL" id="FTOU01000006">
    <property type="protein sequence ID" value="SIS83228.1"/>
    <property type="molecule type" value="Genomic_DNA"/>
</dbReference>
<dbReference type="EMBL" id="CP067140">
    <property type="protein sequence ID" value="WCR03967.1"/>
    <property type="molecule type" value="Genomic_DNA"/>
</dbReference>
<dbReference type="InterPro" id="IPR000524">
    <property type="entry name" value="Tscrpt_reg_HTH_GntR"/>
</dbReference>
<keyword evidence="2" id="KW-0238">DNA-binding</keyword>
<evidence type="ECO:0000313" key="7">
    <source>
        <dbReference type="Proteomes" id="UP000186216"/>
    </source>
</evidence>
<dbReference type="AlphaFoldDB" id="A0AA45W477"/>
<evidence type="ECO:0000256" key="1">
    <source>
        <dbReference type="ARBA" id="ARBA00023015"/>
    </source>
</evidence>